<evidence type="ECO:0000313" key="9">
    <source>
        <dbReference type="Proteomes" id="UP000177325"/>
    </source>
</evidence>
<keyword evidence="3" id="KW-0731">Sigma factor</keyword>
<sequence length="177" mass="20305">MTGNVDLQTLLTAQKTGQPEQFRAIYDLLVDKLYTYVQYRVNTREAATDIVQDVFIDLHSALPTFTYTTDAQFYSFVFLITKRKLAKHYNESKVKQISETVLEEDTIAAAPPQTEEEDAVKRALQTLEPETREIVVLHHWSRYTFPEIASLLDMTESAVRVRHHRALKTLAATLTSL</sequence>
<evidence type="ECO:0000256" key="5">
    <source>
        <dbReference type="ARBA" id="ARBA00023163"/>
    </source>
</evidence>
<feature type="domain" description="RNA polymerase sigma-70 region 2" evidence="6">
    <location>
        <begin position="26"/>
        <end position="89"/>
    </location>
</feature>
<dbReference type="Gene3D" id="1.10.1740.10">
    <property type="match status" value="1"/>
</dbReference>
<evidence type="ECO:0000256" key="3">
    <source>
        <dbReference type="ARBA" id="ARBA00023082"/>
    </source>
</evidence>
<dbReference type="GO" id="GO:0006352">
    <property type="term" value="P:DNA-templated transcription initiation"/>
    <property type="evidence" value="ECO:0007669"/>
    <property type="project" value="InterPro"/>
</dbReference>
<dbReference type="NCBIfam" id="TIGR02937">
    <property type="entry name" value="sigma70-ECF"/>
    <property type="match status" value="1"/>
</dbReference>
<dbReference type="EMBL" id="MFMM01000001">
    <property type="protein sequence ID" value="OGG84557.1"/>
    <property type="molecule type" value="Genomic_DNA"/>
</dbReference>
<keyword evidence="5" id="KW-0804">Transcription</keyword>
<dbReference type="GO" id="GO:0016987">
    <property type="term" value="F:sigma factor activity"/>
    <property type="evidence" value="ECO:0007669"/>
    <property type="project" value="UniProtKB-KW"/>
</dbReference>
<gene>
    <name evidence="8" type="ORF">A3G90_00500</name>
</gene>
<evidence type="ECO:0000256" key="2">
    <source>
        <dbReference type="ARBA" id="ARBA00023015"/>
    </source>
</evidence>
<organism evidence="8 9">
    <name type="scientific">Candidatus Kaiserbacteria bacterium RIFCSPLOWO2_12_FULL_45_26</name>
    <dbReference type="NCBI Taxonomy" id="1798525"/>
    <lineage>
        <taxon>Bacteria</taxon>
        <taxon>Candidatus Kaiseribacteriota</taxon>
    </lineage>
</organism>
<dbReference type="STRING" id="1798525.A3G90_00500"/>
<dbReference type="Proteomes" id="UP000177325">
    <property type="component" value="Unassembled WGS sequence"/>
</dbReference>
<accession>A0A1F6FFC4</accession>
<dbReference type="PANTHER" id="PTHR43133">
    <property type="entry name" value="RNA POLYMERASE ECF-TYPE SIGMA FACTO"/>
    <property type="match status" value="1"/>
</dbReference>
<evidence type="ECO:0000256" key="1">
    <source>
        <dbReference type="ARBA" id="ARBA00010641"/>
    </source>
</evidence>
<proteinExistence type="inferred from homology"/>
<dbReference type="CDD" id="cd06171">
    <property type="entry name" value="Sigma70_r4"/>
    <property type="match status" value="1"/>
</dbReference>
<dbReference type="InterPro" id="IPR013325">
    <property type="entry name" value="RNA_pol_sigma_r2"/>
</dbReference>
<name>A0A1F6FFC4_9BACT</name>
<keyword evidence="2" id="KW-0805">Transcription regulation</keyword>
<evidence type="ECO:0000256" key="4">
    <source>
        <dbReference type="ARBA" id="ARBA00023125"/>
    </source>
</evidence>
<dbReference type="SUPFAM" id="SSF88659">
    <property type="entry name" value="Sigma3 and sigma4 domains of RNA polymerase sigma factors"/>
    <property type="match status" value="1"/>
</dbReference>
<dbReference type="AlphaFoldDB" id="A0A1F6FFC4"/>
<dbReference type="InterPro" id="IPR007627">
    <property type="entry name" value="RNA_pol_sigma70_r2"/>
</dbReference>
<reference evidence="8 9" key="1">
    <citation type="journal article" date="2016" name="Nat. Commun.">
        <title>Thousands of microbial genomes shed light on interconnected biogeochemical processes in an aquifer system.</title>
        <authorList>
            <person name="Anantharaman K."/>
            <person name="Brown C.T."/>
            <person name="Hug L.A."/>
            <person name="Sharon I."/>
            <person name="Castelle C.J."/>
            <person name="Probst A.J."/>
            <person name="Thomas B.C."/>
            <person name="Singh A."/>
            <person name="Wilkins M.J."/>
            <person name="Karaoz U."/>
            <person name="Brodie E.L."/>
            <person name="Williams K.H."/>
            <person name="Hubbard S.S."/>
            <person name="Banfield J.F."/>
        </authorList>
    </citation>
    <scope>NUCLEOTIDE SEQUENCE [LARGE SCALE GENOMIC DNA]</scope>
</reference>
<dbReference type="GO" id="GO:0003677">
    <property type="term" value="F:DNA binding"/>
    <property type="evidence" value="ECO:0007669"/>
    <property type="project" value="UniProtKB-KW"/>
</dbReference>
<comment type="similarity">
    <text evidence="1">Belongs to the sigma-70 factor family. ECF subfamily.</text>
</comment>
<evidence type="ECO:0000259" key="7">
    <source>
        <dbReference type="Pfam" id="PF08281"/>
    </source>
</evidence>
<protein>
    <recommendedName>
        <fullName evidence="10">RNA polymerase sigma factor 70 region 4 type 2 domain-containing protein</fullName>
    </recommendedName>
</protein>
<dbReference type="Pfam" id="PF04542">
    <property type="entry name" value="Sigma70_r2"/>
    <property type="match status" value="1"/>
</dbReference>
<feature type="domain" description="RNA polymerase sigma factor 70 region 4 type 2" evidence="7">
    <location>
        <begin position="119"/>
        <end position="170"/>
    </location>
</feature>
<dbReference type="Pfam" id="PF08281">
    <property type="entry name" value="Sigma70_r4_2"/>
    <property type="match status" value="1"/>
</dbReference>
<evidence type="ECO:0000259" key="6">
    <source>
        <dbReference type="Pfam" id="PF04542"/>
    </source>
</evidence>
<dbReference type="SUPFAM" id="SSF88946">
    <property type="entry name" value="Sigma2 domain of RNA polymerase sigma factors"/>
    <property type="match status" value="1"/>
</dbReference>
<dbReference type="InterPro" id="IPR039425">
    <property type="entry name" value="RNA_pol_sigma-70-like"/>
</dbReference>
<dbReference type="Gene3D" id="1.10.10.10">
    <property type="entry name" value="Winged helix-like DNA-binding domain superfamily/Winged helix DNA-binding domain"/>
    <property type="match status" value="1"/>
</dbReference>
<dbReference type="InterPro" id="IPR036388">
    <property type="entry name" value="WH-like_DNA-bd_sf"/>
</dbReference>
<dbReference type="InterPro" id="IPR014284">
    <property type="entry name" value="RNA_pol_sigma-70_dom"/>
</dbReference>
<keyword evidence="4" id="KW-0238">DNA-binding</keyword>
<dbReference type="PANTHER" id="PTHR43133:SF8">
    <property type="entry name" value="RNA POLYMERASE SIGMA FACTOR HI_1459-RELATED"/>
    <property type="match status" value="1"/>
</dbReference>
<evidence type="ECO:0000313" key="8">
    <source>
        <dbReference type="EMBL" id="OGG84557.1"/>
    </source>
</evidence>
<evidence type="ECO:0008006" key="10">
    <source>
        <dbReference type="Google" id="ProtNLM"/>
    </source>
</evidence>
<comment type="caution">
    <text evidence="8">The sequence shown here is derived from an EMBL/GenBank/DDBJ whole genome shotgun (WGS) entry which is preliminary data.</text>
</comment>
<dbReference type="InterPro" id="IPR013249">
    <property type="entry name" value="RNA_pol_sigma70_r4_t2"/>
</dbReference>
<dbReference type="InterPro" id="IPR013324">
    <property type="entry name" value="RNA_pol_sigma_r3/r4-like"/>
</dbReference>